<dbReference type="KEGG" id="cpin:CPIN18020_0270"/>
<sequence>MKFKEFKKAKTLSLANLLSLSNLKLANELKECDFKYISCLNDEVLGSKNLIKCEIGSISYILALLCKYTLDIQDEYFDGLDEGYLSGECNVGEEEFDELKEWMKDVKNIIIDSSFFAHPDSKMLFEFLSLFDIDIVLADGEASEIKVDKKFTELKELDSYDGSVIYQYISQDSFIKGGTSFAVASRVKDKDNIILKAKDFELNADFILDTNLKGTIAFVPVKKVNGYNFRLVRVQKI</sequence>
<keyword evidence="2" id="KW-1185">Reference proteome</keyword>
<dbReference type="EMBL" id="CP017258">
    <property type="protein sequence ID" value="AQW87074.1"/>
    <property type="molecule type" value="Genomic_DNA"/>
</dbReference>
<proteinExistence type="predicted"/>
<evidence type="ECO:0000313" key="1">
    <source>
        <dbReference type="EMBL" id="AQW87074.1"/>
    </source>
</evidence>
<accession>A0A1S6U5R4</accession>
<organism evidence="1 2">
    <name type="scientific">Campylobacter pinnipediorum subsp. caledonicus</name>
    <dbReference type="NCBI Taxonomy" id="1874362"/>
    <lineage>
        <taxon>Bacteria</taxon>
        <taxon>Pseudomonadati</taxon>
        <taxon>Campylobacterota</taxon>
        <taxon>Epsilonproteobacteria</taxon>
        <taxon>Campylobacterales</taxon>
        <taxon>Campylobacteraceae</taxon>
        <taxon>Campylobacter</taxon>
    </lineage>
</organism>
<name>A0A1S6U5R4_9BACT</name>
<dbReference type="Proteomes" id="UP000190868">
    <property type="component" value="Chromosome"/>
</dbReference>
<reference evidence="2" key="1">
    <citation type="submission" date="2016-09" db="EMBL/GenBank/DDBJ databases">
        <title>Comparative genomics of the Campylobacter concisus group.</title>
        <authorList>
            <person name="Miller W.G."/>
            <person name="Yee E."/>
            <person name="Chapman M.H."/>
            <person name="Huynh S."/>
            <person name="Bono J.L."/>
            <person name="On S.L.W."/>
            <person name="StLeger J."/>
            <person name="Foster G."/>
            <person name="Parker C.T."/>
        </authorList>
    </citation>
    <scope>NUCLEOTIDE SEQUENCE [LARGE SCALE GENOMIC DNA]</scope>
    <source>
        <strain evidence="2">RM18021</strain>
    </source>
</reference>
<dbReference type="RefSeq" id="WP_078422836.1">
    <property type="nucleotide sequence ID" value="NZ_CP017018.1"/>
</dbReference>
<gene>
    <name evidence="1" type="ORF">CPIN18021_0222</name>
</gene>
<dbReference type="GeneID" id="56565910"/>
<evidence type="ECO:0000313" key="2">
    <source>
        <dbReference type="Proteomes" id="UP000190868"/>
    </source>
</evidence>
<dbReference type="AlphaFoldDB" id="A0A1S6U5R4"/>
<protein>
    <submittedName>
        <fullName evidence="1">Uncharacterized protein</fullName>
    </submittedName>
</protein>